<dbReference type="RefSeq" id="XP_047765846.1">
    <property type="nucleotide sequence ID" value="XM_047908515.1"/>
</dbReference>
<dbReference type="PANTHER" id="PTHR48312:SF1">
    <property type="entry name" value="SULFOTRANSFERASE"/>
    <property type="match status" value="1"/>
</dbReference>
<dbReference type="AlphaFoldDB" id="A0A9Q8PFF6"/>
<sequence length="316" mass="36029">MTTQILLFDQSRSASHLLSRILSKQAKLQLLYSPLNSRGKQVQWLMSSTWAEGMSPTDLTAFNEEIEKSLKVYDEAFQKAQADNKILLLHDHPFSAAESQRVLGLIKDKVDPGNSDLFAPQLLEILLKKGTTPILTIRDPRLAVPSAFRVLGEFGLPHGSGRPNFFVSTSTLWTRWLYNSFTSHGIQPVVVDGDDIMAGGEAFTRLLAERLDLDPEAMLLSWEAPYDHVLNSGHLSKEEYEGLHPMYYKSQSVLIESSKPDAGRAARNVDLKKEEQSWEADFEEEDAKLMREAVERAMPQYQWLWERRLKRSDMQY</sequence>
<reference evidence="1" key="1">
    <citation type="submission" date="2021-12" db="EMBL/GenBank/DDBJ databases">
        <authorList>
            <person name="Zaccaron A."/>
            <person name="Stergiopoulos I."/>
        </authorList>
    </citation>
    <scope>NUCLEOTIDE SEQUENCE</scope>
    <source>
        <strain evidence="1">Race5_Kim</strain>
    </source>
</reference>
<dbReference type="EMBL" id="CP090171">
    <property type="protein sequence ID" value="UJO21480.1"/>
    <property type="molecule type" value="Genomic_DNA"/>
</dbReference>
<name>A0A9Q8PFF6_PASFU</name>
<proteinExistence type="predicted"/>
<dbReference type="OMA" id="YHESIRK"/>
<dbReference type="GeneID" id="71989245"/>
<dbReference type="KEGG" id="ffu:CLAFUR5_09367"/>
<accession>A0A9Q8PFF6</accession>
<dbReference type="InterPro" id="IPR027417">
    <property type="entry name" value="P-loop_NTPase"/>
</dbReference>
<dbReference type="Proteomes" id="UP000756132">
    <property type="component" value="Chromosome 9"/>
</dbReference>
<evidence type="ECO:0000313" key="1">
    <source>
        <dbReference type="EMBL" id="UJO21480.1"/>
    </source>
</evidence>
<organism evidence="1 2">
    <name type="scientific">Passalora fulva</name>
    <name type="common">Tomato leaf mold</name>
    <name type="synonym">Cladosporium fulvum</name>
    <dbReference type="NCBI Taxonomy" id="5499"/>
    <lineage>
        <taxon>Eukaryota</taxon>
        <taxon>Fungi</taxon>
        <taxon>Dikarya</taxon>
        <taxon>Ascomycota</taxon>
        <taxon>Pezizomycotina</taxon>
        <taxon>Dothideomycetes</taxon>
        <taxon>Dothideomycetidae</taxon>
        <taxon>Mycosphaerellales</taxon>
        <taxon>Mycosphaerellaceae</taxon>
        <taxon>Fulvia</taxon>
    </lineage>
</organism>
<protein>
    <submittedName>
        <fullName evidence="1">Uncharacterized protein</fullName>
    </submittedName>
</protein>
<dbReference type="PANTHER" id="PTHR48312">
    <property type="match status" value="1"/>
</dbReference>
<dbReference type="OrthoDB" id="3634487at2759"/>
<keyword evidence="2" id="KW-1185">Reference proteome</keyword>
<dbReference type="Gene3D" id="3.40.50.300">
    <property type="entry name" value="P-loop containing nucleotide triphosphate hydrolases"/>
    <property type="match status" value="1"/>
</dbReference>
<evidence type="ECO:0000313" key="2">
    <source>
        <dbReference type="Proteomes" id="UP000756132"/>
    </source>
</evidence>
<dbReference type="SUPFAM" id="SSF52540">
    <property type="entry name" value="P-loop containing nucleoside triphosphate hydrolases"/>
    <property type="match status" value="1"/>
</dbReference>
<gene>
    <name evidence="1" type="ORF">CLAFUR5_09367</name>
</gene>
<reference evidence="1" key="2">
    <citation type="journal article" date="2022" name="Microb. Genom.">
        <title>A chromosome-scale genome assembly of the tomato pathogen Cladosporium fulvum reveals a compartmentalized genome architecture and the presence of a dispensable chromosome.</title>
        <authorList>
            <person name="Zaccaron A.Z."/>
            <person name="Chen L.H."/>
            <person name="Samaras A."/>
            <person name="Stergiopoulos I."/>
        </authorList>
    </citation>
    <scope>NUCLEOTIDE SEQUENCE</scope>
    <source>
        <strain evidence="1">Race5_Kim</strain>
    </source>
</reference>